<name>A0ABN7ZKX5_9BURK</name>
<reference evidence="1 2" key="1">
    <citation type="submission" date="2021-08" db="EMBL/GenBank/DDBJ databases">
        <authorList>
            <person name="Peeters C."/>
        </authorList>
    </citation>
    <scope>NUCLEOTIDE SEQUENCE [LARGE SCALE GENOMIC DNA]</scope>
    <source>
        <strain evidence="1 2">LMG 32289</strain>
    </source>
</reference>
<evidence type="ECO:0008006" key="3">
    <source>
        <dbReference type="Google" id="ProtNLM"/>
    </source>
</evidence>
<keyword evidence="2" id="KW-1185">Reference proteome</keyword>
<gene>
    <name evidence="1" type="ORF">LMG32289_06536</name>
</gene>
<comment type="caution">
    <text evidence="1">The sequence shown here is derived from an EMBL/GenBank/DDBJ whole genome shotgun (WGS) entry which is preliminary data.</text>
</comment>
<evidence type="ECO:0000313" key="2">
    <source>
        <dbReference type="Proteomes" id="UP000706525"/>
    </source>
</evidence>
<proteinExistence type="predicted"/>
<evidence type="ECO:0000313" key="1">
    <source>
        <dbReference type="EMBL" id="CAG9186613.1"/>
    </source>
</evidence>
<protein>
    <recommendedName>
        <fullName evidence="3">Pilus assembly protein PilP</fullName>
    </recommendedName>
</protein>
<dbReference type="EMBL" id="CAJZAG010000019">
    <property type="protein sequence ID" value="CAG9186613.1"/>
    <property type="molecule type" value="Genomic_DNA"/>
</dbReference>
<dbReference type="Gene3D" id="2.30.30.830">
    <property type="match status" value="1"/>
</dbReference>
<dbReference type="Proteomes" id="UP000706525">
    <property type="component" value="Unassembled WGS sequence"/>
</dbReference>
<dbReference type="InterPro" id="IPR007446">
    <property type="entry name" value="PilP"/>
</dbReference>
<dbReference type="PIRSF" id="PIRSF016481">
    <property type="entry name" value="Pilus_assembly_PilP"/>
    <property type="match status" value="1"/>
</dbReference>
<accession>A0ABN7ZKX5</accession>
<sequence length="192" mass="21067">MSGAIDRMACQQDIGHAGQGARRVLALAVLAVMTASTLGGCGGSQNEDLQQWMATTRAAKVPPPEPLPDVTPYVPREYGGRSAPEPFAQTKIGELNKSMSESPEAGRRHEPLEDYPLENFKMLGMMKKNGETYGVVRVDNKIHHVKVGQYLGQSYGRVVRISDQEIVLRELVREGVSDWKEKMTSLKLEGSA</sequence>
<dbReference type="Pfam" id="PF04351">
    <property type="entry name" value="PilP"/>
    <property type="match status" value="1"/>
</dbReference>
<organism evidence="1 2">
    <name type="scientific">Cupriavidus pampae</name>
    <dbReference type="NCBI Taxonomy" id="659251"/>
    <lineage>
        <taxon>Bacteria</taxon>
        <taxon>Pseudomonadati</taxon>
        <taxon>Pseudomonadota</taxon>
        <taxon>Betaproteobacteria</taxon>
        <taxon>Burkholderiales</taxon>
        <taxon>Burkholderiaceae</taxon>
        <taxon>Cupriavidus</taxon>
    </lineage>
</organism>